<dbReference type="InterPro" id="IPR008964">
    <property type="entry name" value="Invasin/intimin_cell_adhesion"/>
</dbReference>
<proteinExistence type="predicted"/>
<dbReference type="SUPFAM" id="SSF49373">
    <property type="entry name" value="Invasin/intimin cell-adhesion fragments"/>
    <property type="match status" value="1"/>
</dbReference>
<protein>
    <submittedName>
        <fullName evidence="1">Ig-like domain-containing protein</fullName>
    </submittedName>
</protein>
<evidence type="ECO:0000313" key="1">
    <source>
        <dbReference type="EMBL" id="UUY04658.1"/>
    </source>
</evidence>
<accession>A0ABY5PJ06</accession>
<dbReference type="EMBL" id="CP088295">
    <property type="protein sequence ID" value="UUY04658.1"/>
    <property type="molecule type" value="Genomic_DNA"/>
</dbReference>
<evidence type="ECO:0000313" key="2">
    <source>
        <dbReference type="Proteomes" id="UP001058860"/>
    </source>
</evidence>
<dbReference type="Gene3D" id="2.60.40.10">
    <property type="entry name" value="Immunoglobulins"/>
    <property type="match status" value="1"/>
</dbReference>
<name>A0ABY5PJ06_9ACTN</name>
<dbReference type="Proteomes" id="UP001058860">
    <property type="component" value="Chromosome"/>
</dbReference>
<dbReference type="InterPro" id="IPR013783">
    <property type="entry name" value="Ig-like_fold"/>
</dbReference>
<organism evidence="1 2">
    <name type="scientific">Svornostia abyssi</name>
    <dbReference type="NCBI Taxonomy" id="2898438"/>
    <lineage>
        <taxon>Bacteria</taxon>
        <taxon>Bacillati</taxon>
        <taxon>Actinomycetota</taxon>
        <taxon>Thermoleophilia</taxon>
        <taxon>Solirubrobacterales</taxon>
        <taxon>Baekduiaceae</taxon>
        <taxon>Svornostia</taxon>
    </lineage>
</organism>
<keyword evidence="2" id="KW-1185">Reference proteome</keyword>
<sequence length="495" mass="50819">MLAGSAHAGAIIENGTVRLGVNDHGDLNFTDRSFAGVTFVPTGNDGTRAGCPCEGWGAGNGSAAEGGVFSGWANRDDGGPNNLELASFTSDATSATSVTTIDDKLEVTQRFAPAPETANLYEVRVTLRNISGGRLGDVRYTRLMDWDIEPTAFSEFVTIRRGTASTLLFSNNNGFLSGDPFEARSPTGGIPAATVTNVDFTDVGPADHGALFDFGFGGLDAGASTTFRIYYGAAPDEATADTTVSKAALEMFSYGQPNLSPPGGPASSVSGAPNTFIFGFRAVGGKPIIPPVLTLDPAAQSRAIGETAALTATLKDSAGNPVGGSPLVFQVAGANPQAAKPVTSAPDGTSPLSYVGATGGTDTVTVCIDSDGSGTCDANDPITTTATVTWASVVAQVGGSGVSLSKKSCASRRSFSIRLRERKGEAIASAVVRVNGKKVATRRGKRLTAPVNLKGLPSGKFTVEITAKLKNGKTKKGKRTYNTCAKKRKGGKITL</sequence>
<reference evidence="2" key="1">
    <citation type="submission" date="2021-11" db="EMBL/GenBank/DDBJ databases">
        <title>Cultivation dependent microbiological survey of springs from the worlds oldest radium mine currently devoted to the extraction of radon-saturated water.</title>
        <authorList>
            <person name="Kapinusova G."/>
            <person name="Smrhova T."/>
            <person name="Strejcek M."/>
            <person name="Suman J."/>
            <person name="Jani K."/>
            <person name="Pajer P."/>
            <person name="Uhlik O."/>
        </authorList>
    </citation>
    <scope>NUCLEOTIDE SEQUENCE [LARGE SCALE GENOMIC DNA]</scope>
    <source>
        <strain evidence="2">J379</strain>
    </source>
</reference>
<dbReference type="RefSeq" id="WP_353865134.1">
    <property type="nucleotide sequence ID" value="NZ_CP088295.1"/>
</dbReference>
<gene>
    <name evidence="1" type="ORF">LRS13_03760</name>
</gene>